<protein>
    <recommendedName>
        <fullName evidence="1">UPF0303 protein G9U52_06810</fullName>
    </recommendedName>
</protein>
<dbReference type="InterPro" id="IPR010371">
    <property type="entry name" value="YBR137W-like"/>
</dbReference>
<comment type="caution">
    <text evidence="2">The sequence shown here is derived from an EMBL/GenBank/DDBJ whole genome shotgun (WGS) entry which is preliminary data.</text>
</comment>
<dbReference type="Gene3D" id="3.30.450.150">
    <property type="entry name" value="Haem-degrading domain"/>
    <property type="match status" value="1"/>
</dbReference>
<dbReference type="NCBIfam" id="NF002696">
    <property type="entry name" value="PRK02487.1-5"/>
    <property type="match status" value="1"/>
</dbReference>
<dbReference type="HAMAP" id="MF_00761">
    <property type="entry name" value="UPF0303"/>
    <property type="match status" value="1"/>
</dbReference>
<dbReference type="PANTHER" id="PTHR28255:SF1">
    <property type="entry name" value="UPF0303 PROTEIN YBR137W"/>
    <property type="match status" value="1"/>
</dbReference>
<accession>A0ABX0J0P4</accession>
<reference evidence="2" key="1">
    <citation type="submission" date="2020-03" db="EMBL/GenBank/DDBJ databases">
        <title>Draft sequencing of Paenibacilllus sp. S3N08.</title>
        <authorList>
            <person name="Kim D.-U."/>
        </authorList>
    </citation>
    <scope>NUCLEOTIDE SEQUENCE</scope>
    <source>
        <strain evidence="2">S3N08</strain>
    </source>
</reference>
<comment type="similarity">
    <text evidence="1">Belongs to the UPF0303 family.</text>
</comment>
<dbReference type="PIRSF" id="PIRSF008757">
    <property type="entry name" value="UCP008757"/>
    <property type="match status" value="1"/>
</dbReference>
<dbReference type="SUPFAM" id="SSF143744">
    <property type="entry name" value="GlcG-like"/>
    <property type="match status" value="1"/>
</dbReference>
<name>A0ABX0J0P4_9BACL</name>
<dbReference type="InterPro" id="IPR005624">
    <property type="entry name" value="PduO/GlcC-like"/>
</dbReference>
<dbReference type="PANTHER" id="PTHR28255">
    <property type="match status" value="1"/>
</dbReference>
<proteinExistence type="inferred from homology"/>
<evidence type="ECO:0000256" key="1">
    <source>
        <dbReference type="HAMAP-Rule" id="MF_00761"/>
    </source>
</evidence>
<gene>
    <name evidence="2" type="ORF">G9U52_06810</name>
</gene>
<dbReference type="Pfam" id="PF03928">
    <property type="entry name" value="HbpS-like"/>
    <property type="match status" value="1"/>
</dbReference>
<evidence type="ECO:0000313" key="3">
    <source>
        <dbReference type="Proteomes" id="UP001165962"/>
    </source>
</evidence>
<dbReference type="InterPro" id="IPR038084">
    <property type="entry name" value="PduO/GlcC-like_sf"/>
</dbReference>
<keyword evidence="3" id="KW-1185">Reference proteome</keyword>
<organism evidence="2 3">
    <name type="scientific">Paenibacillus agricola</name>
    <dbReference type="NCBI Taxonomy" id="2716264"/>
    <lineage>
        <taxon>Bacteria</taxon>
        <taxon>Bacillati</taxon>
        <taxon>Bacillota</taxon>
        <taxon>Bacilli</taxon>
        <taxon>Bacillales</taxon>
        <taxon>Paenibacillaceae</taxon>
        <taxon>Paenibacillus</taxon>
    </lineage>
</organism>
<sequence>MLKDYSSLMDQLLQEEKDLQFTTFTNQMAFEIGCRIVNKAASEDKSILVEIQRNGQTLFHAAMEGKTLNNAQWVKRKSRVVNQFGRSSYYMSLLLKSKKTTMLEWGNLDPNEYSAVGGSFPISIQGVGVVGTVTVSGLPQEEDHGLVVSVLKEFVKVPYANTV</sequence>
<dbReference type="Proteomes" id="UP001165962">
    <property type="component" value="Unassembled WGS sequence"/>
</dbReference>
<evidence type="ECO:0000313" key="2">
    <source>
        <dbReference type="EMBL" id="NHN29543.1"/>
    </source>
</evidence>
<dbReference type="EMBL" id="JAAOIW010000002">
    <property type="protein sequence ID" value="NHN29543.1"/>
    <property type="molecule type" value="Genomic_DNA"/>
</dbReference>